<gene>
    <name evidence="4" type="ORF">ACFOZ7_22605</name>
</gene>
<accession>A0ABD5P6A4</accession>
<evidence type="ECO:0000259" key="3">
    <source>
        <dbReference type="Pfam" id="PF07992"/>
    </source>
</evidence>
<evidence type="ECO:0000313" key="5">
    <source>
        <dbReference type="Proteomes" id="UP001595821"/>
    </source>
</evidence>
<dbReference type="InterPro" id="IPR036188">
    <property type="entry name" value="FAD/NAD-bd_sf"/>
</dbReference>
<dbReference type="Proteomes" id="UP001595821">
    <property type="component" value="Unassembled WGS sequence"/>
</dbReference>
<dbReference type="InterPro" id="IPR050097">
    <property type="entry name" value="Ferredoxin-NADP_redctase_2"/>
</dbReference>
<dbReference type="Gene3D" id="3.50.50.60">
    <property type="entry name" value="FAD/NAD(P)-binding domain"/>
    <property type="match status" value="1"/>
</dbReference>
<dbReference type="GO" id="GO:0016491">
    <property type="term" value="F:oxidoreductase activity"/>
    <property type="evidence" value="ECO:0007669"/>
    <property type="project" value="UniProtKB-KW"/>
</dbReference>
<dbReference type="EMBL" id="JBHSDJ010000133">
    <property type="protein sequence ID" value="MFC4249690.1"/>
    <property type="molecule type" value="Genomic_DNA"/>
</dbReference>
<proteinExistence type="predicted"/>
<protein>
    <submittedName>
        <fullName evidence="4">FAD-dependent oxidoreductase</fullName>
    </submittedName>
</protein>
<evidence type="ECO:0000256" key="1">
    <source>
        <dbReference type="ARBA" id="ARBA00022630"/>
    </source>
</evidence>
<name>A0ABD5P6A4_9EURY</name>
<dbReference type="AlphaFoldDB" id="A0ABD5P6A4"/>
<reference evidence="4 5" key="1">
    <citation type="journal article" date="2014" name="Int. J. Syst. Evol. Microbiol.">
        <title>Complete genome sequence of Corynebacterium casei LMG S-19264T (=DSM 44701T), isolated from a smear-ripened cheese.</title>
        <authorList>
            <consortium name="US DOE Joint Genome Institute (JGI-PGF)"/>
            <person name="Walter F."/>
            <person name="Albersmeier A."/>
            <person name="Kalinowski J."/>
            <person name="Ruckert C."/>
        </authorList>
    </citation>
    <scope>NUCLEOTIDE SEQUENCE [LARGE SCALE GENOMIC DNA]</scope>
    <source>
        <strain evidence="4 5">IBRC-M 10912</strain>
    </source>
</reference>
<sequence>MSIENEQNESKEQDFDYDVVVVGGSVAGLATGLYTARNELETLCLTGGRTSLLRCHLLENYLGFPGGVDPGSFLELATDHAREEGCRIVADRVEEIDQLDDGFRLATAEGETIGARRVVGASGTENDYLEGFADGQLYRGPATHDNRNYHVPCDEAGRTDVTGFYVAGRLAGVEHQALVAAGDGARTGMAVVRDALCEEGYWDDLARRHHDWVVHDHRYEDWDFDSWFDDLLPPELDPDEESVEQLRERVRERVHGRTRTPEERETRLERGRELLADHLFDDE</sequence>
<dbReference type="Pfam" id="PF07992">
    <property type="entry name" value="Pyr_redox_2"/>
    <property type="match status" value="1"/>
</dbReference>
<dbReference type="InterPro" id="IPR023753">
    <property type="entry name" value="FAD/NAD-binding_dom"/>
</dbReference>
<keyword evidence="2" id="KW-0560">Oxidoreductase</keyword>
<dbReference type="PANTHER" id="PTHR48105">
    <property type="entry name" value="THIOREDOXIN REDUCTASE 1-RELATED-RELATED"/>
    <property type="match status" value="1"/>
</dbReference>
<dbReference type="SUPFAM" id="SSF51905">
    <property type="entry name" value="FAD/NAD(P)-binding domain"/>
    <property type="match status" value="1"/>
</dbReference>
<comment type="caution">
    <text evidence="4">The sequence shown here is derived from an EMBL/GenBank/DDBJ whole genome shotgun (WGS) entry which is preliminary data.</text>
</comment>
<dbReference type="GeneID" id="71853318"/>
<evidence type="ECO:0000256" key="2">
    <source>
        <dbReference type="ARBA" id="ARBA00023002"/>
    </source>
</evidence>
<keyword evidence="1" id="KW-0285">Flavoprotein</keyword>
<organism evidence="4 5">
    <name type="scientific">Natribaculum luteum</name>
    <dbReference type="NCBI Taxonomy" id="1586232"/>
    <lineage>
        <taxon>Archaea</taxon>
        <taxon>Methanobacteriati</taxon>
        <taxon>Methanobacteriota</taxon>
        <taxon>Stenosarchaea group</taxon>
        <taxon>Halobacteria</taxon>
        <taxon>Halobacteriales</taxon>
        <taxon>Natrialbaceae</taxon>
        <taxon>Natribaculum</taxon>
    </lineage>
</organism>
<evidence type="ECO:0000313" key="4">
    <source>
        <dbReference type="EMBL" id="MFC4249690.1"/>
    </source>
</evidence>
<dbReference type="PRINTS" id="PR00469">
    <property type="entry name" value="PNDRDTASEII"/>
</dbReference>
<feature type="domain" description="FAD/NAD(P)-binding" evidence="3">
    <location>
        <begin position="17"/>
        <end position="129"/>
    </location>
</feature>
<dbReference type="RefSeq" id="WP_246973043.1">
    <property type="nucleotide sequence ID" value="NZ_CP095397.1"/>
</dbReference>